<protein>
    <submittedName>
        <fullName evidence="1">Uncharacterized protein</fullName>
    </submittedName>
</protein>
<comment type="caution">
    <text evidence="1">The sequence shown here is derived from an EMBL/GenBank/DDBJ whole genome shotgun (WGS) entry which is preliminary data.</text>
</comment>
<accession>R7ZUP9</accession>
<dbReference type="AlphaFoldDB" id="R7ZUP9"/>
<organism evidence="1 2">
    <name type="scientific">Lunatimonas lonarensis</name>
    <dbReference type="NCBI Taxonomy" id="1232681"/>
    <lineage>
        <taxon>Bacteria</taxon>
        <taxon>Pseudomonadati</taxon>
        <taxon>Bacteroidota</taxon>
        <taxon>Cytophagia</taxon>
        <taxon>Cytophagales</taxon>
        <taxon>Cyclobacteriaceae</taxon>
    </lineage>
</organism>
<evidence type="ECO:0000313" key="1">
    <source>
        <dbReference type="EMBL" id="EON77807.1"/>
    </source>
</evidence>
<dbReference type="Proteomes" id="UP000013909">
    <property type="component" value="Unassembled WGS sequence"/>
</dbReference>
<sequence length="50" mass="5682">MRSRLGDRARLNHILDAISEIEAYLQNGDYETFLKYSISKRLPIVTGSIG</sequence>
<dbReference type="STRING" id="1232681.ADIS_1726"/>
<gene>
    <name evidence="1" type="ORF">ADIS_1726</name>
</gene>
<reference evidence="1 2" key="1">
    <citation type="submission" date="2013-02" db="EMBL/GenBank/DDBJ databases">
        <title>A novel strain isolated from Lonar lake, Maharashtra, India.</title>
        <authorList>
            <person name="Singh A."/>
        </authorList>
    </citation>
    <scope>NUCLEOTIDE SEQUENCE [LARGE SCALE GENOMIC DNA]</scope>
    <source>
        <strain evidence="1 2">AK24</strain>
    </source>
</reference>
<dbReference type="EMBL" id="AQHR01000049">
    <property type="protein sequence ID" value="EON77807.1"/>
    <property type="molecule type" value="Genomic_DNA"/>
</dbReference>
<evidence type="ECO:0000313" key="2">
    <source>
        <dbReference type="Proteomes" id="UP000013909"/>
    </source>
</evidence>
<proteinExistence type="predicted"/>
<name>R7ZUP9_9BACT</name>
<keyword evidence="2" id="KW-1185">Reference proteome</keyword>